<dbReference type="InterPro" id="IPR050266">
    <property type="entry name" value="AB_hydrolase_sf"/>
</dbReference>
<dbReference type="GeneID" id="81126163"/>
<keyword evidence="4" id="KW-1185">Reference proteome</keyword>
<evidence type="ECO:0000256" key="1">
    <source>
        <dbReference type="ARBA" id="ARBA00022801"/>
    </source>
</evidence>
<dbReference type="EMBL" id="JBHTAH010000013">
    <property type="protein sequence ID" value="MFC7070719.1"/>
    <property type="molecule type" value="Genomic_DNA"/>
</dbReference>
<comment type="caution">
    <text evidence="3">The sequence shown here is derived from an EMBL/GenBank/DDBJ whole genome shotgun (WGS) entry which is preliminary data.</text>
</comment>
<dbReference type="Gene3D" id="3.40.50.1820">
    <property type="entry name" value="alpha/beta hydrolase"/>
    <property type="match status" value="1"/>
</dbReference>
<dbReference type="InterPro" id="IPR000073">
    <property type="entry name" value="AB_hydrolase_1"/>
</dbReference>
<dbReference type="PANTHER" id="PTHR43798">
    <property type="entry name" value="MONOACYLGLYCEROL LIPASE"/>
    <property type="match status" value="1"/>
</dbReference>
<evidence type="ECO:0000259" key="2">
    <source>
        <dbReference type="Pfam" id="PF12697"/>
    </source>
</evidence>
<dbReference type="GO" id="GO:0016787">
    <property type="term" value="F:hydrolase activity"/>
    <property type="evidence" value="ECO:0007669"/>
    <property type="project" value="UniProtKB-KW"/>
</dbReference>
<reference evidence="3 4" key="1">
    <citation type="journal article" date="2019" name="Int. J. Syst. Evol. Microbiol.">
        <title>The Global Catalogue of Microorganisms (GCM) 10K type strain sequencing project: providing services to taxonomists for standard genome sequencing and annotation.</title>
        <authorList>
            <consortium name="The Broad Institute Genomics Platform"/>
            <consortium name="The Broad Institute Genome Sequencing Center for Infectious Disease"/>
            <person name="Wu L."/>
            <person name="Ma J."/>
        </authorList>
    </citation>
    <scope>NUCLEOTIDE SEQUENCE [LARGE SCALE GENOMIC DNA]</scope>
    <source>
        <strain evidence="3 4">DT31</strain>
    </source>
</reference>
<protein>
    <submittedName>
        <fullName evidence="3">Alpha/beta fold hydrolase</fullName>
    </submittedName>
</protein>
<accession>A0ABD5WIX0</accession>
<dbReference type="PRINTS" id="PR00412">
    <property type="entry name" value="EPOXHYDRLASE"/>
</dbReference>
<evidence type="ECO:0000313" key="3">
    <source>
        <dbReference type="EMBL" id="MFC7070719.1"/>
    </source>
</evidence>
<dbReference type="InterPro" id="IPR000639">
    <property type="entry name" value="Epox_hydrolase-like"/>
</dbReference>
<feature type="domain" description="AB hydrolase-1" evidence="2">
    <location>
        <begin position="27"/>
        <end position="261"/>
    </location>
</feature>
<dbReference type="PANTHER" id="PTHR43798:SF31">
    <property type="entry name" value="AB HYDROLASE SUPERFAMILY PROTEIN YCLE"/>
    <property type="match status" value="1"/>
</dbReference>
<dbReference type="AlphaFoldDB" id="A0ABD5WIX0"/>
<dbReference type="RefSeq" id="WP_284031286.1">
    <property type="nucleotide sequence ID" value="NZ_CP126154.1"/>
</dbReference>
<proteinExistence type="predicted"/>
<gene>
    <name evidence="3" type="ORF">ACFQL9_13790</name>
</gene>
<dbReference type="PRINTS" id="PR00111">
    <property type="entry name" value="ABHYDROLASE"/>
</dbReference>
<name>A0ABD5WIX0_9EURY</name>
<dbReference type="InterPro" id="IPR029058">
    <property type="entry name" value="AB_hydrolase_fold"/>
</dbReference>
<keyword evidence="1 3" id="KW-0378">Hydrolase</keyword>
<organism evidence="3 4">
    <name type="scientific">Halobaculum lipolyticum</name>
    <dbReference type="NCBI Taxonomy" id="3032001"/>
    <lineage>
        <taxon>Archaea</taxon>
        <taxon>Methanobacteriati</taxon>
        <taxon>Methanobacteriota</taxon>
        <taxon>Stenosarchaea group</taxon>
        <taxon>Halobacteria</taxon>
        <taxon>Halobacteriales</taxon>
        <taxon>Haloferacaceae</taxon>
        <taxon>Halobaculum</taxon>
    </lineage>
</organism>
<dbReference type="Pfam" id="PF12697">
    <property type="entry name" value="Abhydrolase_6"/>
    <property type="match status" value="1"/>
</dbReference>
<evidence type="ECO:0000313" key="4">
    <source>
        <dbReference type="Proteomes" id="UP001596461"/>
    </source>
</evidence>
<dbReference type="Proteomes" id="UP001596461">
    <property type="component" value="Unassembled WGS sequence"/>
</dbReference>
<dbReference type="SUPFAM" id="SSF53474">
    <property type="entry name" value="alpha/beta-Hydrolases"/>
    <property type="match status" value="1"/>
</dbReference>
<sequence length="279" mass="29497">MRSHTVSRADGPDLHAVETGPADAPPVLFVHGYSQHHLSWIEQLDGGLADDHRLVAMDLRGHGDSEVAPDGYDDPAAWAGDVAAVVDALALDGVTLVGWSYGSLVALDYLAEVGTDRVAAACLVGVVLGIGTERTTGWLGEGYLDLFPEVTAADAETSVDALGRLVDLCVRGDLPERDRFRMLGYSAVVPPRVRDAMRDRTVSHVDRLGDVDVPALVAHGAHDAVVSLDAAAVAAERLPEATLSTYDDCGHAPFYEAPARFDAELRELVAAARSAEGGR</sequence>